<name>A0ABP8LBR6_9BACT</name>
<evidence type="ECO:0000313" key="3">
    <source>
        <dbReference type="EMBL" id="GAA4425528.1"/>
    </source>
</evidence>
<protein>
    <recommendedName>
        <fullName evidence="2">Thioesterase domain-containing protein</fullName>
    </recommendedName>
</protein>
<feature type="domain" description="Thioesterase" evidence="2">
    <location>
        <begin position="50"/>
        <end position="125"/>
    </location>
</feature>
<dbReference type="Pfam" id="PF03061">
    <property type="entry name" value="4HBT"/>
    <property type="match status" value="1"/>
</dbReference>
<comment type="caution">
    <text evidence="3">The sequence shown here is derived from an EMBL/GenBank/DDBJ whole genome shotgun (WGS) entry which is preliminary data.</text>
</comment>
<dbReference type="RefSeq" id="WP_345156751.1">
    <property type="nucleotide sequence ID" value="NZ_BAABHC010000002.1"/>
</dbReference>
<dbReference type="Gene3D" id="3.10.129.10">
    <property type="entry name" value="Hotdog Thioesterase"/>
    <property type="match status" value="1"/>
</dbReference>
<keyword evidence="1" id="KW-0378">Hydrolase</keyword>
<dbReference type="InterPro" id="IPR029069">
    <property type="entry name" value="HotDog_dom_sf"/>
</dbReference>
<evidence type="ECO:0000256" key="1">
    <source>
        <dbReference type="ARBA" id="ARBA00022801"/>
    </source>
</evidence>
<dbReference type="Proteomes" id="UP001500552">
    <property type="component" value="Unassembled WGS sequence"/>
</dbReference>
<sequence>MNDTNHYRRLERLYHQANVQQLFHGSSIRVTQSGAEISLPVDPAFFHGAGAVHGAVYFKLLDDAAYLAVASVVRDVFIVTSSFQLNLLRPITGGTLKAVGTLRSRSRQLFVAESTLYNERGKEVAFGTGQFLKTEQPLDRLEGYMDPF</sequence>
<dbReference type="InterPro" id="IPR003736">
    <property type="entry name" value="PAAI_dom"/>
</dbReference>
<reference evidence="4" key="1">
    <citation type="journal article" date="2019" name="Int. J. Syst. Evol. Microbiol.">
        <title>The Global Catalogue of Microorganisms (GCM) 10K type strain sequencing project: providing services to taxonomists for standard genome sequencing and annotation.</title>
        <authorList>
            <consortium name="The Broad Institute Genomics Platform"/>
            <consortium name="The Broad Institute Genome Sequencing Center for Infectious Disease"/>
            <person name="Wu L."/>
            <person name="Ma J."/>
        </authorList>
    </citation>
    <scope>NUCLEOTIDE SEQUENCE [LARGE SCALE GENOMIC DNA]</scope>
    <source>
        <strain evidence="4">JCM 17926</strain>
    </source>
</reference>
<keyword evidence="4" id="KW-1185">Reference proteome</keyword>
<dbReference type="InterPro" id="IPR006683">
    <property type="entry name" value="Thioestr_dom"/>
</dbReference>
<dbReference type="SUPFAM" id="SSF54637">
    <property type="entry name" value="Thioesterase/thiol ester dehydrase-isomerase"/>
    <property type="match status" value="1"/>
</dbReference>
<dbReference type="EMBL" id="BAABHC010000002">
    <property type="protein sequence ID" value="GAA4425528.1"/>
    <property type="molecule type" value="Genomic_DNA"/>
</dbReference>
<accession>A0ABP8LBR6</accession>
<dbReference type="CDD" id="cd03443">
    <property type="entry name" value="PaaI_thioesterase"/>
    <property type="match status" value="1"/>
</dbReference>
<dbReference type="NCBIfam" id="TIGR00369">
    <property type="entry name" value="unchar_dom_1"/>
    <property type="match status" value="1"/>
</dbReference>
<gene>
    <name evidence="3" type="ORF">GCM10023188_06570</name>
</gene>
<proteinExistence type="predicted"/>
<evidence type="ECO:0000259" key="2">
    <source>
        <dbReference type="Pfam" id="PF03061"/>
    </source>
</evidence>
<organism evidence="3 4">
    <name type="scientific">Pontibacter saemangeumensis</name>
    <dbReference type="NCBI Taxonomy" id="1084525"/>
    <lineage>
        <taxon>Bacteria</taxon>
        <taxon>Pseudomonadati</taxon>
        <taxon>Bacteroidota</taxon>
        <taxon>Cytophagia</taxon>
        <taxon>Cytophagales</taxon>
        <taxon>Hymenobacteraceae</taxon>
        <taxon>Pontibacter</taxon>
    </lineage>
</organism>
<evidence type="ECO:0000313" key="4">
    <source>
        <dbReference type="Proteomes" id="UP001500552"/>
    </source>
</evidence>